<dbReference type="InParanoid" id="A0A286US97"/>
<dbReference type="PANTHER" id="PTHR13390:SF0">
    <property type="entry name" value="LIPID DROPLET-ASSOCIATED HYDROLASE"/>
    <property type="match status" value="1"/>
</dbReference>
<dbReference type="GO" id="GO:0016298">
    <property type="term" value="F:lipase activity"/>
    <property type="evidence" value="ECO:0007669"/>
    <property type="project" value="InterPro"/>
</dbReference>
<gene>
    <name evidence="5" type="ORF">PNOK_0242700</name>
</gene>
<evidence type="ECO:0000313" key="5">
    <source>
        <dbReference type="EMBL" id="PAV22470.1"/>
    </source>
</evidence>
<keyword evidence="4" id="KW-0378">Hydrolase</keyword>
<name>A0A286US97_9AGAM</name>
<sequence>MNNLSLPSFLQIQDIKNQGNPNFVSATYQFSERIGKSRSHCLWWPCTNSQPKTILLFVPGNPGLADFYTSYLSHVHNSSSSPTAILALSHIGLSSSVEPVPLAFSSLQAQVAGVIECVESLRETFDSTFSLVLIGHSVGAWIVLQALKEVGNQVDKTFLLFPTITHIVNTPNGRKLSWLFKHPIPSILSTLTNALRFLPKAAVRATLFGDWPPDQMSVLWSFLRNRHAVLASLTMAGEEMNTIKDLDIPLLEKLGNKLYFFFATEDNWIGTNKEVIVKALSGEAHSIRIVHGRHGIPHAYCINHSVELGEQTLQWLNADNLTRTT</sequence>
<evidence type="ECO:0000256" key="4">
    <source>
        <dbReference type="ARBA" id="ARBA00022801"/>
    </source>
</evidence>
<protein>
    <submittedName>
        <fullName evidence="5">Esterase lipase</fullName>
    </submittedName>
</protein>
<comment type="subcellular location">
    <subcellularLocation>
        <location evidence="1">Lipid droplet</location>
    </subcellularLocation>
</comment>
<keyword evidence="3" id="KW-0551">Lipid droplet</keyword>
<dbReference type="SUPFAM" id="SSF53474">
    <property type="entry name" value="alpha/beta-Hydrolases"/>
    <property type="match status" value="1"/>
</dbReference>
<dbReference type="OrthoDB" id="448051at2759"/>
<comment type="similarity">
    <text evidence="2">Belongs to the AB hydrolase superfamily. LDAH family.</text>
</comment>
<dbReference type="EMBL" id="NBII01000002">
    <property type="protein sequence ID" value="PAV22470.1"/>
    <property type="molecule type" value="Genomic_DNA"/>
</dbReference>
<dbReference type="PANTHER" id="PTHR13390">
    <property type="entry name" value="LIPASE"/>
    <property type="match status" value="1"/>
</dbReference>
<organism evidence="5 6">
    <name type="scientific">Pyrrhoderma noxium</name>
    <dbReference type="NCBI Taxonomy" id="2282107"/>
    <lineage>
        <taxon>Eukaryota</taxon>
        <taxon>Fungi</taxon>
        <taxon>Dikarya</taxon>
        <taxon>Basidiomycota</taxon>
        <taxon>Agaricomycotina</taxon>
        <taxon>Agaricomycetes</taxon>
        <taxon>Hymenochaetales</taxon>
        <taxon>Hymenochaetaceae</taxon>
        <taxon>Pyrrhoderma</taxon>
    </lineage>
</organism>
<dbReference type="GO" id="GO:0019915">
    <property type="term" value="P:lipid storage"/>
    <property type="evidence" value="ECO:0007669"/>
    <property type="project" value="InterPro"/>
</dbReference>
<dbReference type="AlphaFoldDB" id="A0A286US97"/>
<dbReference type="InterPro" id="IPR019363">
    <property type="entry name" value="LDAH"/>
</dbReference>
<evidence type="ECO:0000256" key="1">
    <source>
        <dbReference type="ARBA" id="ARBA00004502"/>
    </source>
</evidence>
<evidence type="ECO:0000313" key="6">
    <source>
        <dbReference type="Proteomes" id="UP000217199"/>
    </source>
</evidence>
<evidence type="ECO:0000256" key="2">
    <source>
        <dbReference type="ARBA" id="ARBA00008300"/>
    </source>
</evidence>
<dbReference type="Proteomes" id="UP000217199">
    <property type="component" value="Unassembled WGS sequence"/>
</dbReference>
<accession>A0A286US97</accession>
<proteinExistence type="inferred from homology"/>
<comment type="caution">
    <text evidence="5">The sequence shown here is derived from an EMBL/GenBank/DDBJ whole genome shotgun (WGS) entry which is preliminary data.</text>
</comment>
<dbReference type="GO" id="GO:0005811">
    <property type="term" value="C:lipid droplet"/>
    <property type="evidence" value="ECO:0007669"/>
    <property type="project" value="UniProtKB-SubCell"/>
</dbReference>
<dbReference type="Gene3D" id="3.40.50.1820">
    <property type="entry name" value="alpha/beta hydrolase"/>
    <property type="match status" value="1"/>
</dbReference>
<keyword evidence="6" id="KW-1185">Reference proteome</keyword>
<dbReference type="Pfam" id="PF10230">
    <property type="entry name" value="LIDHydrolase"/>
    <property type="match status" value="1"/>
</dbReference>
<reference evidence="5 6" key="1">
    <citation type="journal article" date="2017" name="Mol. Ecol.">
        <title>Comparative and population genomic landscape of Phellinus noxius: A hypervariable fungus causing root rot in trees.</title>
        <authorList>
            <person name="Chung C.L."/>
            <person name="Lee T.J."/>
            <person name="Akiba M."/>
            <person name="Lee H.H."/>
            <person name="Kuo T.H."/>
            <person name="Liu D."/>
            <person name="Ke H.M."/>
            <person name="Yokoi T."/>
            <person name="Roa M.B."/>
            <person name="Lu M.J."/>
            <person name="Chang Y.Y."/>
            <person name="Ann P.J."/>
            <person name="Tsai J.N."/>
            <person name="Chen C.Y."/>
            <person name="Tzean S.S."/>
            <person name="Ota Y."/>
            <person name="Hattori T."/>
            <person name="Sahashi N."/>
            <person name="Liou R.F."/>
            <person name="Kikuchi T."/>
            <person name="Tsai I.J."/>
        </authorList>
    </citation>
    <scope>NUCLEOTIDE SEQUENCE [LARGE SCALE GENOMIC DNA]</scope>
    <source>
        <strain evidence="5 6">FFPRI411160</strain>
    </source>
</reference>
<dbReference type="STRING" id="2282107.A0A286US97"/>
<dbReference type="InterPro" id="IPR029058">
    <property type="entry name" value="AB_hydrolase_fold"/>
</dbReference>
<evidence type="ECO:0000256" key="3">
    <source>
        <dbReference type="ARBA" id="ARBA00022677"/>
    </source>
</evidence>